<dbReference type="PANTHER" id="PTHR23088">
    <property type="entry name" value="NITRILASE-RELATED"/>
    <property type="match status" value="1"/>
</dbReference>
<evidence type="ECO:0000313" key="4">
    <source>
        <dbReference type="Proteomes" id="UP000031890"/>
    </source>
</evidence>
<dbReference type="KEGG" id="csx:CSING_05050"/>
<dbReference type="Pfam" id="PF00795">
    <property type="entry name" value="CN_hydrolase"/>
    <property type="match status" value="1"/>
</dbReference>
<reference evidence="3 4" key="1">
    <citation type="journal article" date="2015" name="Genome Announc.">
        <title>Complete Genome Sequence and Annotation of Corynebacterium singulare DSM 44357, Isolated from a Human Semen Specimen.</title>
        <authorList>
            <person name="Merten M."/>
            <person name="Brinkrolf K."/>
            <person name="Albersmeier A."/>
            <person name="Kutter Y."/>
            <person name="Ruckert C."/>
            <person name="Tauch A."/>
        </authorList>
    </citation>
    <scope>NUCLEOTIDE SEQUENCE [LARGE SCALE GENOMIC DNA]</scope>
    <source>
        <strain evidence="3">IBS B52218</strain>
    </source>
</reference>
<comment type="similarity">
    <text evidence="1">Belongs to the carbon-nitrogen hydrolase superfamily. NIT1/NIT2 family.</text>
</comment>
<name>A0A0B6F034_9CORY</name>
<dbReference type="SUPFAM" id="SSF56317">
    <property type="entry name" value="Carbon-nitrogen hydrolase"/>
    <property type="match status" value="1"/>
</dbReference>
<keyword evidence="3" id="KW-0378">Hydrolase</keyword>
<dbReference type="STRING" id="161899.CSING_05050"/>
<evidence type="ECO:0000256" key="1">
    <source>
        <dbReference type="ARBA" id="ARBA00010613"/>
    </source>
</evidence>
<dbReference type="InterPro" id="IPR036526">
    <property type="entry name" value="C-N_Hydrolase_sf"/>
</dbReference>
<accession>A0A0B6F034</accession>
<evidence type="ECO:0000259" key="2">
    <source>
        <dbReference type="PROSITE" id="PS50263"/>
    </source>
</evidence>
<dbReference type="Gene3D" id="3.60.110.10">
    <property type="entry name" value="Carbon-nitrogen hydrolase"/>
    <property type="match status" value="1"/>
</dbReference>
<dbReference type="CDD" id="cd07581">
    <property type="entry name" value="nitrilase_3"/>
    <property type="match status" value="1"/>
</dbReference>
<dbReference type="EMBL" id="CP010827">
    <property type="protein sequence ID" value="AJI78549.1"/>
    <property type="molecule type" value="Genomic_DNA"/>
</dbReference>
<gene>
    <name evidence="3" type="ORF">CSING_05050</name>
</gene>
<dbReference type="GO" id="GO:0016787">
    <property type="term" value="F:hydrolase activity"/>
    <property type="evidence" value="ECO:0007669"/>
    <property type="project" value="UniProtKB-KW"/>
</dbReference>
<dbReference type="PROSITE" id="PS50263">
    <property type="entry name" value="CN_HYDROLASE"/>
    <property type="match status" value="1"/>
</dbReference>
<dbReference type="Proteomes" id="UP000031890">
    <property type="component" value="Chromosome"/>
</dbReference>
<dbReference type="AlphaFoldDB" id="A0A0B6F034"/>
<dbReference type="RefSeq" id="WP_042530203.1">
    <property type="nucleotide sequence ID" value="NZ_CP010827.1"/>
</dbReference>
<dbReference type="OrthoDB" id="9811121at2"/>
<dbReference type="HOGENOM" id="CLU_030130_1_2_11"/>
<dbReference type="InterPro" id="IPR001110">
    <property type="entry name" value="UPF0012_CS"/>
</dbReference>
<feature type="domain" description="CN hydrolase" evidence="2">
    <location>
        <begin position="2"/>
        <end position="241"/>
    </location>
</feature>
<evidence type="ECO:0000313" key="3">
    <source>
        <dbReference type="EMBL" id="AJI78549.1"/>
    </source>
</evidence>
<protein>
    <submittedName>
        <fullName evidence="3">Putative amidohydrolase</fullName>
    </submittedName>
</protein>
<dbReference type="PANTHER" id="PTHR23088:SF27">
    <property type="entry name" value="DEAMINATED GLUTATHIONE AMIDASE"/>
    <property type="match status" value="1"/>
</dbReference>
<dbReference type="InterPro" id="IPR003010">
    <property type="entry name" value="C-N_Hydrolase"/>
</dbReference>
<organism evidence="3 4">
    <name type="scientific">Corynebacterium singulare</name>
    <dbReference type="NCBI Taxonomy" id="161899"/>
    <lineage>
        <taxon>Bacteria</taxon>
        <taxon>Bacillati</taxon>
        <taxon>Actinomycetota</taxon>
        <taxon>Actinomycetes</taxon>
        <taxon>Mycobacteriales</taxon>
        <taxon>Corynebacteriaceae</taxon>
        <taxon>Corynebacterium</taxon>
    </lineage>
</organism>
<sequence>MTTVAVAQFGPTTDTTTNLDTITTLATEAKTNGADLVVFPEYSIFTNPIVDHTFIDNAEPLDGNAVKTITALSADLGIAIIFGMNEKVEDKEKIHNTLLGINNGEIQAVYRKIHLYDAFGVTESAVVEPGAIEEPQLFTVGDLIIGLQTCYDLRFPEISRRLLDAGANTIALPAEWAPGPQKEYHWETLLRARAIENTVFVIAADQTQPHGVGHSTIISPSGVPLTSLGPTPGTAQTTINMAEVNAARTTNPAIHLRRFSVKAGTNA</sequence>
<dbReference type="PROSITE" id="PS01227">
    <property type="entry name" value="UPF0012"/>
    <property type="match status" value="1"/>
</dbReference>
<proteinExistence type="inferred from homology"/>